<dbReference type="OrthoDB" id="2567457at2759"/>
<sequence length="233" mass="24727">MLASVNLPSIALYIALFASFAFGANLNQPRIACAMFKCNGATRFPPLSPSNNNLNAAQLVQYEFLINTTKKIYGDTIITEGPDGSLQGPFNQLLYTPTIIQAWTAQQVGVAGLLTSRENEAAVLGILSINRATYGLYAHTLLAQKAGFTLEQVLSMLAGYCAIGISTRESAIYNLAVKLAQMRGPLDQASYNAAFTVLGHEGVEATIQQSAAFSYSAMMLNAGDVCVPQGAGC</sequence>
<evidence type="ECO:0000256" key="1">
    <source>
        <dbReference type="SAM" id="SignalP"/>
    </source>
</evidence>
<dbReference type="AlphaFoldDB" id="A0A8H8QUF4"/>
<feature type="chain" id="PRO_5034416806" description="Carboxymuconolactone decarboxylase-like domain-containing protein" evidence="1">
    <location>
        <begin position="24"/>
        <end position="233"/>
    </location>
</feature>
<dbReference type="SUPFAM" id="SSF69118">
    <property type="entry name" value="AhpD-like"/>
    <property type="match status" value="1"/>
</dbReference>
<dbReference type="InterPro" id="IPR029032">
    <property type="entry name" value="AhpD-like"/>
</dbReference>
<protein>
    <recommendedName>
        <fullName evidence="4">Carboxymuconolactone decarboxylase-like domain-containing protein</fullName>
    </recommendedName>
</protein>
<keyword evidence="1" id="KW-0732">Signal</keyword>
<dbReference type="PANTHER" id="PTHR34846">
    <property type="entry name" value="4-CARBOXYMUCONOLACTONE DECARBOXYLASE FAMILY PROTEIN (AFU_ORTHOLOGUE AFUA_6G11590)"/>
    <property type="match status" value="1"/>
</dbReference>
<dbReference type="RefSeq" id="XP_031001737.1">
    <property type="nucleotide sequence ID" value="XM_031153090.1"/>
</dbReference>
<organism evidence="2 3">
    <name type="scientific">Lachnellula hyalina</name>
    <dbReference type="NCBI Taxonomy" id="1316788"/>
    <lineage>
        <taxon>Eukaryota</taxon>
        <taxon>Fungi</taxon>
        <taxon>Dikarya</taxon>
        <taxon>Ascomycota</taxon>
        <taxon>Pezizomycotina</taxon>
        <taxon>Leotiomycetes</taxon>
        <taxon>Helotiales</taxon>
        <taxon>Lachnaceae</taxon>
        <taxon>Lachnellula</taxon>
    </lineage>
</organism>
<reference evidence="2 3" key="1">
    <citation type="submission" date="2018-05" db="EMBL/GenBank/DDBJ databases">
        <title>Genome sequencing and assembly of the regulated plant pathogen Lachnellula willkommii and related sister species for the development of diagnostic species identification markers.</title>
        <authorList>
            <person name="Giroux E."/>
            <person name="Bilodeau G."/>
        </authorList>
    </citation>
    <scope>NUCLEOTIDE SEQUENCE [LARGE SCALE GENOMIC DNA]</scope>
    <source>
        <strain evidence="2 3">CBS 185.66</strain>
    </source>
</reference>
<comment type="caution">
    <text evidence="2">The sequence shown here is derived from an EMBL/GenBank/DDBJ whole genome shotgun (WGS) entry which is preliminary data.</text>
</comment>
<accession>A0A8H8QUF4</accession>
<name>A0A8H8QUF4_9HELO</name>
<dbReference type="EMBL" id="QGMH01000215">
    <property type="protein sequence ID" value="TVY22949.1"/>
    <property type="molecule type" value="Genomic_DNA"/>
</dbReference>
<dbReference type="Gene3D" id="1.20.1290.10">
    <property type="entry name" value="AhpD-like"/>
    <property type="match status" value="1"/>
</dbReference>
<feature type="signal peptide" evidence="1">
    <location>
        <begin position="1"/>
        <end position="23"/>
    </location>
</feature>
<dbReference type="PANTHER" id="PTHR34846:SF11">
    <property type="entry name" value="4-CARBOXYMUCONOLACTONE DECARBOXYLASE FAMILY PROTEIN (AFU_ORTHOLOGUE AFUA_6G11590)"/>
    <property type="match status" value="1"/>
</dbReference>
<evidence type="ECO:0000313" key="3">
    <source>
        <dbReference type="Proteomes" id="UP000431533"/>
    </source>
</evidence>
<gene>
    <name evidence="2" type="ORF">LHYA1_G008170</name>
</gene>
<dbReference type="GeneID" id="41988368"/>
<evidence type="ECO:0008006" key="4">
    <source>
        <dbReference type="Google" id="ProtNLM"/>
    </source>
</evidence>
<evidence type="ECO:0000313" key="2">
    <source>
        <dbReference type="EMBL" id="TVY22949.1"/>
    </source>
</evidence>
<proteinExistence type="predicted"/>
<keyword evidence="3" id="KW-1185">Reference proteome</keyword>
<dbReference type="Proteomes" id="UP000431533">
    <property type="component" value="Unassembled WGS sequence"/>
</dbReference>